<dbReference type="PRINTS" id="PR00379">
    <property type="entry name" value="INTEIN"/>
</dbReference>
<evidence type="ECO:0000313" key="3">
    <source>
        <dbReference type="Proteomes" id="UP001217417"/>
    </source>
</evidence>
<keyword evidence="3" id="KW-1185">Reference proteome</keyword>
<evidence type="ECO:0000313" key="2">
    <source>
        <dbReference type="EMBL" id="KAJ8103409.1"/>
    </source>
</evidence>
<dbReference type="Gene3D" id="3.10.28.10">
    <property type="entry name" value="Homing endonucleases"/>
    <property type="match status" value="1"/>
</dbReference>
<dbReference type="InterPro" id="IPR004042">
    <property type="entry name" value="Intein_endonuc_central"/>
</dbReference>
<dbReference type="PROSITE" id="PS50819">
    <property type="entry name" value="INTEIN_ENDONUCLEASE"/>
    <property type="match status" value="1"/>
</dbReference>
<dbReference type="GO" id="GO:0004519">
    <property type="term" value="F:endonuclease activity"/>
    <property type="evidence" value="ECO:0007669"/>
    <property type="project" value="InterPro"/>
</dbReference>
<dbReference type="AlphaFoldDB" id="A0AAD7QXU4"/>
<sequence length="483" mass="53372">MPSQGLASDTMVRTTTGVKPVSDIQIGDYLYDAANRPVACIGVAQPVTGALKKITYTEFDSKAKSSFTCAPGFRLSLTATMTTPSLCTTINAVQWFTRCERTLTLQGDGNLHLDADSSSVELDDKSAVRFAAIGKSFDSFACGCKGFRRVAPRFDTEGQAQGALFFLRGDRHDVIDPLIVRDGDKFNLTLEEYGRLCNNEVKRSRLKLHRAPLSFDTSTVSAEAQNLPVDPYFLGLWLGDGHADNTRITSSDPEIAAWLQSYVDRLNGSVKNAGPKLCLAKRLNHKAGSRLENGYARKCDSFVYRITCPHGGAQLRYNPVLDGLRKLDILNNKSGGIPSSYMTADEDTRLAVIAGLIDSDGTYRKAQNNYRILQQTEEHKKIVYDLKELAISCGISATGVDVEMRRSKLAPERKPCYIVYLGKGSHKFQKHLLLDRKKMNLQRAHINHDTRPFTISDAPNGEYREIEVSGAQFLLANGLIVCN</sequence>
<organism evidence="2 3">
    <name type="scientific">Lipomyces tetrasporus</name>
    <dbReference type="NCBI Taxonomy" id="54092"/>
    <lineage>
        <taxon>Eukaryota</taxon>
        <taxon>Fungi</taxon>
        <taxon>Dikarya</taxon>
        <taxon>Ascomycota</taxon>
        <taxon>Saccharomycotina</taxon>
        <taxon>Lipomycetes</taxon>
        <taxon>Lipomycetales</taxon>
        <taxon>Lipomycetaceae</taxon>
        <taxon>Lipomyces</taxon>
    </lineage>
</organism>
<dbReference type="GO" id="GO:0003677">
    <property type="term" value="F:DNA binding"/>
    <property type="evidence" value="ECO:0007669"/>
    <property type="project" value="InterPro"/>
</dbReference>
<dbReference type="InterPro" id="IPR006142">
    <property type="entry name" value="INTEIN"/>
</dbReference>
<comment type="caution">
    <text evidence="2">The sequence shown here is derived from an EMBL/GenBank/DDBJ whole genome shotgun (WGS) entry which is preliminary data.</text>
</comment>
<dbReference type="SUPFAM" id="SSF55608">
    <property type="entry name" value="Homing endonucleases"/>
    <property type="match status" value="1"/>
</dbReference>
<dbReference type="EMBL" id="JARPMG010000001">
    <property type="protein sequence ID" value="KAJ8103409.1"/>
    <property type="molecule type" value="Genomic_DNA"/>
</dbReference>
<dbReference type="InterPro" id="IPR027434">
    <property type="entry name" value="Homing_endonucl"/>
</dbReference>
<protein>
    <recommendedName>
        <fullName evidence="1">DOD-type homing endonuclease domain-containing protein</fullName>
    </recommendedName>
</protein>
<proteinExistence type="predicted"/>
<dbReference type="Pfam" id="PF05204">
    <property type="entry name" value="Hom_end"/>
    <property type="match status" value="1"/>
</dbReference>
<dbReference type="GeneID" id="80886290"/>
<dbReference type="RefSeq" id="XP_056046859.1">
    <property type="nucleotide sequence ID" value="XM_056191124.1"/>
</dbReference>
<dbReference type="GO" id="GO:0016539">
    <property type="term" value="P:intein-mediated protein splicing"/>
    <property type="evidence" value="ECO:0007669"/>
    <property type="project" value="InterPro"/>
</dbReference>
<evidence type="ECO:0000259" key="1">
    <source>
        <dbReference type="PROSITE" id="PS50819"/>
    </source>
</evidence>
<feature type="domain" description="DOD-type homing endonuclease" evidence="1">
    <location>
        <begin position="233"/>
        <end position="395"/>
    </location>
</feature>
<gene>
    <name evidence="2" type="ORF">POJ06DRAFT_495</name>
</gene>
<reference evidence="2" key="1">
    <citation type="submission" date="2023-03" db="EMBL/GenBank/DDBJ databases">
        <title>Near-Complete genome sequence of Lipomyces tetrasporous NRRL Y-64009, an oleaginous yeast capable of growing on lignocellulosic hydrolysates.</title>
        <authorList>
            <consortium name="Lawrence Berkeley National Laboratory"/>
            <person name="Jagtap S.S."/>
            <person name="Liu J.-J."/>
            <person name="Walukiewicz H.E."/>
            <person name="Pangilinan J."/>
            <person name="Lipzen A."/>
            <person name="Ahrendt S."/>
            <person name="Koriabine M."/>
            <person name="Cobaugh K."/>
            <person name="Salamov A."/>
            <person name="Yoshinaga Y."/>
            <person name="Ng V."/>
            <person name="Daum C."/>
            <person name="Grigoriev I.V."/>
            <person name="Slininger P.J."/>
            <person name="Dien B.S."/>
            <person name="Jin Y.-S."/>
            <person name="Rao C.V."/>
        </authorList>
    </citation>
    <scope>NUCLEOTIDE SEQUENCE</scope>
    <source>
        <strain evidence="2">NRRL Y-64009</strain>
    </source>
</reference>
<dbReference type="InterPro" id="IPR007869">
    <property type="entry name" value="Homing_endonuc_PI-Sce"/>
</dbReference>
<dbReference type="Proteomes" id="UP001217417">
    <property type="component" value="Unassembled WGS sequence"/>
</dbReference>
<accession>A0AAD7QXU4</accession>
<name>A0AAD7QXU4_9ASCO</name>